<evidence type="ECO:0000256" key="2">
    <source>
        <dbReference type="ARBA" id="ARBA00011270"/>
    </source>
</evidence>
<dbReference type="InterPro" id="IPR013785">
    <property type="entry name" value="Aldolase_TIM"/>
</dbReference>
<feature type="active site" description="Proton acceptor" evidence="8">
    <location>
        <position position="48"/>
    </location>
</feature>
<name>A0A7T5VFA2_9BACT</name>
<evidence type="ECO:0000256" key="1">
    <source>
        <dbReference type="ARBA" id="ARBA00004733"/>
    </source>
</evidence>
<keyword evidence="3 8" id="KW-0028">Amino-acid biosynthesis</keyword>
<reference evidence="10 11" key="1">
    <citation type="submission" date="2020-05" db="EMBL/GenBank/DDBJ databases">
        <title>Complete genome of Desulfobulbus oligotrophicus.</title>
        <authorList>
            <person name="Podar M."/>
        </authorList>
    </citation>
    <scope>NUCLEOTIDE SEQUENCE [LARGE SCALE GENOMIC DNA]</scope>
    <source>
        <strain evidence="10 11">Prop6</strain>
    </source>
</reference>
<dbReference type="EC" id="4.2.1.20" evidence="8"/>
<dbReference type="Gene3D" id="3.20.20.70">
    <property type="entry name" value="Aldolase class I"/>
    <property type="match status" value="1"/>
</dbReference>
<dbReference type="GO" id="GO:0005829">
    <property type="term" value="C:cytosol"/>
    <property type="evidence" value="ECO:0007669"/>
    <property type="project" value="TreeGrafter"/>
</dbReference>
<dbReference type="EMBL" id="CP054140">
    <property type="protein sequence ID" value="QQG66850.1"/>
    <property type="molecule type" value="Genomic_DNA"/>
</dbReference>
<sequence length="256" mass="28030">MSLQEDLQRRRQQKRILLMTHLVLGYPSLAVNREVIGQMAASGVDCIELQIPFSEPIADGPVILKANQHSLDSGITVEQCFQFAREMAAAFPGVHFLFMTYYNIMFKYGEDAFLARTESIGLRGTIIADLPPEEGKTYLSTSKRLGLSAIQFFTPTSSDDRMRTVAGCGDGFIYCVARRGVTGRQTMFDDTLDQYLDRCRQATDLPLAVGFGITSQQDILLLTGKADMAVIGTATIQLVDSRGVAAVGPFITALLG</sequence>
<dbReference type="PANTHER" id="PTHR43406:SF1">
    <property type="entry name" value="TRYPTOPHAN SYNTHASE ALPHA CHAIN, CHLOROPLASTIC"/>
    <property type="match status" value="1"/>
</dbReference>
<evidence type="ECO:0000256" key="4">
    <source>
        <dbReference type="ARBA" id="ARBA00022822"/>
    </source>
</evidence>
<dbReference type="InterPro" id="IPR002028">
    <property type="entry name" value="Trp_synthase_suA"/>
</dbReference>
<organism evidence="10 11">
    <name type="scientific">Desulfobulbus oligotrophicus</name>
    <dbReference type="NCBI Taxonomy" id="1909699"/>
    <lineage>
        <taxon>Bacteria</taxon>
        <taxon>Pseudomonadati</taxon>
        <taxon>Thermodesulfobacteriota</taxon>
        <taxon>Desulfobulbia</taxon>
        <taxon>Desulfobulbales</taxon>
        <taxon>Desulfobulbaceae</taxon>
        <taxon>Desulfobulbus</taxon>
    </lineage>
</organism>
<dbReference type="HAMAP" id="MF_00131">
    <property type="entry name" value="Trp_synth_alpha"/>
    <property type="match status" value="1"/>
</dbReference>
<evidence type="ECO:0000256" key="5">
    <source>
        <dbReference type="ARBA" id="ARBA00023141"/>
    </source>
</evidence>
<keyword evidence="11" id="KW-1185">Reference proteome</keyword>
<dbReference type="InterPro" id="IPR018204">
    <property type="entry name" value="Trp_synthase_alpha_AS"/>
</dbReference>
<evidence type="ECO:0000256" key="6">
    <source>
        <dbReference type="ARBA" id="ARBA00023239"/>
    </source>
</evidence>
<dbReference type="KEGG" id="dog:HP555_13740"/>
<accession>A0A7T5VFA2</accession>
<evidence type="ECO:0000256" key="8">
    <source>
        <dbReference type="HAMAP-Rule" id="MF_00131"/>
    </source>
</evidence>
<dbReference type="NCBIfam" id="TIGR00262">
    <property type="entry name" value="trpA"/>
    <property type="match status" value="1"/>
</dbReference>
<comment type="function">
    <text evidence="8">The alpha subunit is responsible for the aldol cleavage of indoleglycerol phosphate to indole and glyceraldehyde 3-phosphate.</text>
</comment>
<comment type="subunit">
    <text evidence="2 8">Tetramer of two alpha and two beta chains.</text>
</comment>
<evidence type="ECO:0000256" key="7">
    <source>
        <dbReference type="ARBA" id="ARBA00049047"/>
    </source>
</evidence>
<dbReference type="Pfam" id="PF00290">
    <property type="entry name" value="Trp_syntA"/>
    <property type="match status" value="1"/>
</dbReference>
<keyword evidence="6 8" id="KW-0456">Lyase</keyword>
<feature type="active site" description="Proton acceptor" evidence="8">
    <location>
        <position position="59"/>
    </location>
</feature>
<comment type="pathway">
    <text evidence="1 8">Amino-acid biosynthesis; L-tryptophan biosynthesis; L-tryptophan from chorismate: step 5/5.</text>
</comment>
<proteinExistence type="inferred from homology"/>
<gene>
    <name evidence="8" type="primary">trpA</name>
    <name evidence="10" type="ORF">HP555_13740</name>
</gene>
<dbReference type="SUPFAM" id="SSF51366">
    <property type="entry name" value="Ribulose-phoshate binding barrel"/>
    <property type="match status" value="1"/>
</dbReference>
<dbReference type="PROSITE" id="PS00167">
    <property type="entry name" value="TRP_SYNTHASE_ALPHA"/>
    <property type="match status" value="1"/>
</dbReference>
<dbReference type="PANTHER" id="PTHR43406">
    <property type="entry name" value="TRYPTOPHAN SYNTHASE, ALPHA CHAIN"/>
    <property type="match status" value="1"/>
</dbReference>
<comment type="similarity">
    <text evidence="8 9">Belongs to the TrpA family.</text>
</comment>
<evidence type="ECO:0000256" key="3">
    <source>
        <dbReference type="ARBA" id="ARBA00022605"/>
    </source>
</evidence>
<dbReference type="UniPathway" id="UPA00035">
    <property type="reaction ID" value="UER00044"/>
</dbReference>
<keyword evidence="4 8" id="KW-0822">Tryptophan biosynthesis</keyword>
<evidence type="ECO:0000256" key="9">
    <source>
        <dbReference type="RuleBase" id="RU003662"/>
    </source>
</evidence>
<dbReference type="RefSeq" id="WP_199263137.1">
    <property type="nucleotide sequence ID" value="NZ_CP054140.1"/>
</dbReference>
<dbReference type="CDD" id="cd04724">
    <property type="entry name" value="Tryptophan_synthase_alpha"/>
    <property type="match status" value="1"/>
</dbReference>
<dbReference type="AlphaFoldDB" id="A0A7T5VFA2"/>
<evidence type="ECO:0000313" key="11">
    <source>
        <dbReference type="Proteomes" id="UP000596092"/>
    </source>
</evidence>
<evidence type="ECO:0000313" key="10">
    <source>
        <dbReference type="EMBL" id="QQG66850.1"/>
    </source>
</evidence>
<dbReference type="InterPro" id="IPR011060">
    <property type="entry name" value="RibuloseP-bd_barrel"/>
</dbReference>
<dbReference type="Proteomes" id="UP000596092">
    <property type="component" value="Chromosome"/>
</dbReference>
<dbReference type="GO" id="GO:0004834">
    <property type="term" value="F:tryptophan synthase activity"/>
    <property type="evidence" value="ECO:0007669"/>
    <property type="project" value="UniProtKB-UniRule"/>
</dbReference>
<keyword evidence="5 8" id="KW-0057">Aromatic amino acid biosynthesis</keyword>
<protein>
    <recommendedName>
        <fullName evidence="8">Tryptophan synthase alpha chain</fullName>
        <ecNumber evidence="8">4.2.1.20</ecNumber>
    </recommendedName>
</protein>
<comment type="catalytic activity">
    <reaction evidence="7 8">
        <text>(1S,2R)-1-C-(indol-3-yl)glycerol 3-phosphate + L-serine = D-glyceraldehyde 3-phosphate + L-tryptophan + H2O</text>
        <dbReference type="Rhea" id="RHEA:10532"/>
        <dbReference type="ChEBI" id="CHEBI:15377"/>
        <dbReference type="ChEBI" id="CHEBI:33384"/>
        <dbReference type="ChEBI" id="CHEBI:57912"/>
        <dbReference type="ChEBI" id="CHEBI:58866"/>
        <dbReference type="ChEBI" id="CHEBI:59776"/>
        <dbReference type="EC" id="4.2.1.20"/>
    </reaction>
</comment>